<dbReference type="SUPFAM" id="SSF51735">
    <property type="entry name" value="NAD(P)-binding Rossmann-fold domains"/>
    <property type="match status" value="1"/>
</dbReference>
<dbReference type="Proteomes" id="UP000355283">
    <property type="component" value="Unassembled WGS sequence"/>
</dbReference>
<name>A0A4D9D620_9STRA</name>
<dbReference type="InterPro" id="IPR002347">
    <property type="entry name" value="SDR_fam"/>
</dbReference>
<comment type="caution">
    <text evidence="1">The sequence shown here is derived from an EMBL/GenBank/DDBJ whole genome shotgun (WGS) entry which is preliminary data.</text>
</comment>
<dbReference type="InterPro" id="IPR036291">
    <property type="entry name" value="NAD(P)-bd_dom_sf"/>
</dbReference>
<dbReference type="AlphaFoldDB" id="A0A4D9D620"/>
<sequence length="208" mass="21791">MGALLIDAIELLDGRLDVLIISGGNGYSEYLGLDPTDAASYRLMYDVAVLSPLLLTTAAAPYLSQSKGGGSVVMVSSLASHVPWPDTAPFNLAKAAQNALIETLAFKHRQDGFRVNGILPACIHTGALDVMAAHKNKSVVDYAALRAESHPMGRIGTPQEVAQAVLFLASPASSFTTGALIPVDGGLKLSSWFNRPKLLAEYVGGAKA</sequence>
<dbReference type="PANTHER" id="PTHR43975:SF2">
    <property type="entry name" value="EG:BACR7A4.14 PROTEIN-RELATED"/>
    <property type="match status" value="1"/>
</dbReference>
<dbReference type="OrthoDB" id="47007at2759"/>
<dbReference type="EMBL" id="SDOX01000008">
    <property type="protein sequence ID" value="TFJ86444.1"/>
    <property type="molecule type" value="Genomic_DNA"/>
</dbReference>
<evidence type="ECO:0000313" key="1">
    <source>
        <dbReference type="EMBL" id="TFJ86444.1"/>
    </source>
</evidence>
<organism evidence="1 2">
    <name type="scientific">Nannochloropsis salina CCMP1776</name>
    <dbReference type="NCBI Taxonomy" id="1027361"/>
    <lineage>
        <taxon>Eukaryota</taxon>
        <taxon>Sar</taxon>
        <taxon>Stramenopiles</taxon>
        <taxon>Ochrophyta</taxon>
        <taxon>Eustigmatophyceae</taxon>
        <taxon>Eustigmatales</taxon>
        <taxon>Monodopsidaceae</taxon>
        <taxon>Microchloropsis</taxon>
        <taxon>Microchloropsis salina</taxon>
    </lineage>
</organism>
<keyword evidence="2" id="KW-1185">Reference proteome</keyword>
<evidence type="ECO:0000313" key="2">
    <source>
        <dbReference type="Proteomes" id="UP000355283"/>
    </source>
</evidence>
<dbReference type="PRINTS" id="PR00081">
    <property type="entry name" value="GDHRDH"/>
</dbReference>
<dbReference type="PANTHER" id="PTHR43975">
    <property type="entry name" value="ZGC:101858"/>
    <property type="match status" value="1"/>
</dbReference>
<proteinExistence type="predicted"/>
<reference evidence="1 2" key="1">
    <citation type="submission" date="2019-01" db="EMBL/GenBank/DDBJ databases">
        <title>Nuclear Genome Assembly of the Microalgal Biofuel strain Nannochloropsis salina CCMP1776.</title>
        <authorList>
            <person name="Hovde B."/>
        </authorList>
    </citation>
    <scope>NUCLEOTIDE SEQUENCE [LARGE SCALE GENOMIC DNA]</scope>
    <source>
        <strain evidence="1 2">CCMP1776</strain>
    </source>
</reference>
<gene>
    <name evidence="1" type="ORF">NSK_002101</name>
</gene>
<dbReference type="CDD" id="cd05233">
    <property type="entry name" value="SDR_c"/>
    <property type="match status" value="1"/>
</dbReference>
<protein>
    <submittedName>
        <fullName evidence="1">Uncharacterized protein</fullName>
    </submittedName>
</protein>
<dbReference type="Pfam" id="PF13561">
    <property type="entry name" value="adh_short_C2"/>
    <property type="match status" value="1"/>
</dbReference>
<dbReference type="Gene3D" id="3.40.50.720">
    <property type="entry name" value="NAD(P)-binding Rossmann-like Domain"/>
    <property type="match status" value="1"/>
</dbReference>
<accession>A0A4D9D620</accession>